<evidence type="ECO:0008006" key="4">
    <source>
        <dbReference type="Google" id="ProtNLM"/>
    </source>
</evidence>
<dbReference type="HOGENOM" id="CLU_032377_0_0_0"/>
<evidence type="ECO:0000256" key="1">
    <source>
        <dbReference type="SAM" id="Phobius"/>
    </source>
</evidence>
<dbReference type="KEGG" id="caci:CLOAM1570"/>
<dbReference type="OrthoDB" id="9794575at2"/>
<evidence type="ECO:0000313" key="2">
    <source>
        <dbReference type="EMBL" id="CAO81409.1"/>
    </source>
</evidence>
<organism evidence="2 3">
    <name type="scientific">Cloacimonas acidaminovorans (strain Evry)</name>
    <dbReference type="NCBI Taxonomy" id="459349"/>
    <lineage>
        <taxon>Bacteria</taxon>
        <taxon>Pseudomonadati</taxon>
        <taxon>Candidatus Cloacimonadota</taxon>
        <taxon>Candidatus Cloacimonadia</taxon>
        <taxon>Candidatus Cloacimonadales</taxon>
        <taxon>Candidatus Cloacimonadaceae</taxon>
        <taxon>Candidatus Cloacimonas</taxon>
    </lineage>
</organism>
<dbReference type="RefSeq" id="WP_015425267.1">
    <property type="nucleotide sequence ID" value="NC_020449.1"/>
</dbReference>
<dbReference type="EMBL" id="CU466930">
    <property type="protein sequence ID" value="CAO81409.1"/>
    <property type="molecule type" value="Genomic_DNA"/>
</dbReference>
<proteinExistence type="predicted"/>
<keyword evidence="1" id="KW-1133">Transmembrane helix</keyword>
<dbReference type="Gene3D" id="3.40.50.2000">
    <property type="entry name" value="Glycogen Phosphorylase B"/>
    <property type="match status" value="2"/>
</dbReference>
<name>B0VFW7_CLOAI</name>
<evidence type="ECO:0000313" key="3">
    <source>
        <dbReference type="Proteomes" id="UP000002019"/>
    </source>
</evidence>
<keyword evidence="3" id="KW-1185">Reference proteome</keyword>
<gene>
    <name evidence="2" type="ordered locus">CLOAM1570</name>
</gene>
<dbReference type="STRING" id="459349.CLOAM1570"/>
<dbReference type="Proteomes" id="UP000002019">
    <property type="component" value="Chromosome"/>
</dbReference>
<accession>B0VFW7</accession>
<reference evidence="2 3" key="1">
    <citation type="journal article" date="2008" name="J. Bacteriol.">
        <title>'Candidatus Cloacamonas acidaminovorans': genome sequence reconstruction provides a first glimpse of a new bacterial division.</title>
        <authorList>
            <person name="Pelletier E."/>
            <person name="Kreimeyer A."/>
            <person name="Bocs S."/>
            <person name="Rouy Z."/>
            <person name="Gyapay G."/>
            <person name="Chouari R."/>
            <person name="Riviere D."/>
            <person name="Ganesan A."/>
            <person name="Daegelen P."/>
            <person name="Sghir A."/>
            <person name="Cohen G.N."/>
            <person name="Medigue C."/>
            <person name="Weissenbach J."/>
            <person name="Le Paslier D."/>
        </authorList>
    </citation>
    <scope>NUCLEOTIDE SEQUENCE [LARGE SCALE GENOMIC DNA]</scope>
    <source>
        <strain evidence="3">Evry</strain>
    </source>
</reference>
<sequence>MNKNKILMIINEFPPTGQSGVQRPLKFVKYAVKAGWEVHIIAPKKPVRKVVDYSLLQEIPKEAHIYRVAGLGIKTPDESKMVNAHFAETAPPSKIERAFWRLAKLVNDFLFPYDKQIGWMPFAYYTACKIIKKQQIRNIYITAFPYSAFLVGLALKKKYQDKIFWVADYRDSWQFGIMIEKLVFPFRLKTIRKTDDKVLATCDAAVFVTPETRLEYINKHSWLKEKSYYIPNGYDEDDFTGITPKKFDKLTLVLMGKLTKVYGSPLNLLKALEDCFPNNYQVIHIGNIDKAILHNIKTSGYTSYNYLGYQKHSDAIAYSLGADINLIILNENPTAKYWYPGKLFELLRCGKPILALGPKESNLEKILSATKRGRYAYINDKEQIKAQIEYILKNHDQFDTSPETIKQYSREELCKQLLAIYEKG</sequence>
<dbReference type="eggNOG" id="COG0438">
    <property type="taxonomic scope" value="Bacteria"/>
</dbReference>
<dbReference type="AlphaFoldDB" id="B0VFW7"/>
<dbReference type="SUPFAM" id="SSF53756">
    <property type="entry name" value="UDP-Glycosyltransferase/glycogen phosphorylase"/>
    <property type="match status" value="1"/>
</dbReference>
<protein>
    <recommendedName>
        <fullName evidence="4">Glycosyltransferase subfamily 4-like N-terminal domain-containing protein</fullName>
    </recommendedName>
</protein>
<keyword evidence="1" id="KW-0812">Transmembrane</keyword>
<dbReference type="CAZy" id="GT4">
    <property type="family name" value="Glycosyltransferase Family 4"/>
</dbReference>
<keyword evidence="1" id="KW-0472">Membrane</keyword>
<feature type="transmembrane region" description="Helical" evidence="1">
    <location>
        <begin position="139"/>
        <end position="155"/>
    </location>
</feature>